<feature type="transmembrane region" description="Helical" evidence="8">
    <location>
        <begin position="312"/>
        <end position="335"/>
    </location>
</feature>
<proteinExistence type="inferred from homology"/>
<comment type="subcellular location">
    <subcellularLocation>
        <location evidence="1">Cell inner membrane</location>
        <topology evidence="1">Multi-pass membrane protein</topology>
    </subcellularLocation>
</comment>
<gene>
    <name evidence="10" type="ORF">J1786_08990</name>
</gene>
<protein>
    <submittedName>
        <fullName evidence="10">Type II secretion system F family protein</fullName>
    </submittedName>
</protein>
<keyword evidence="6 8" id="KW-1133">Transmembrane helix</keyword>
<comment type="similarity">
    <text evidence="2">Belongs to the GSP F family.</text>
</comment>
<dbReference type="InterPro" id="IPR003004">
    <property type="entry name" value="GspF/PilC"/>
</dbReference>
<dbReference type="PANTHER" id="PTHR30012:SF7">
    <property type="entry name" value="PROTEIN TRANSPORT PROTEIN HOFC HOMOLOG"/>
    <property type="match status" value="1"/>
</dbReference>
<evidence type="ECO:0000256" key="1">
    <source>
        <dbReference type="ARBA" id="ARBA00004429"/>
    </source>
</evidence>
<evidence type="ECO:0000256" key="7">
    <source>
        <dbReference type="ARBA" id="ARBA00023136"/>
    </source>
</evidence>
<feature type="domain" description="Type II secretion system protein GspF" evidence="9">
    <location>
        <begin position="215"/>
        <end position="333"/>
    </location>
</feature>
<dbReference type="Gene3D" id="1.20.81.30">
    <property type="entry name" value="Type II secretion system (T2SS), domain F"/>
    <property type="match status" value="2"/>
</dbReference>
<accession>A0ABS6L0C9</accession>
<organism evidence="10 11">
    <name type="scientific">Rahnella perminowiae</name>
    <dbReference type="NCBI Taxonomy" id="2816244"/>
    <lineage>
        <taxon>Bacteria</taxon>
        <taxon>Pseudomonadati</taxon>
        <taxon>Pseudomonadota</taxon>
        <taxon>Gammaproteobacteria</taxon>
        <taxon>Enterobacterales</taxon>
        <taxon>Yersiniaceae</taxon>
        <taxon>Rahnella</taxon>
    </lineage>
</organism>
<sequence>MAKFNKKQRLFLYKFCADMISTELPLYDSLLKLQVEGKSLLGSGFAKNIGILTNNMKAGLTGASIAVMFDGLVPQSELSVINAAEQSGSLADGFITLVNVITYNSELKKKLTSAVLFPFIMLILSLTVIAGYSVKVFPAFESVVPVTKWPGITQSLYSFGLSLVAGLWIYMLIAIILTVFIIRFVMINLCGSFRNKFLDRILPFSTYKQIAASIFLNNLALMLKNGIPLNDGLAIILLNSNRWLKNHINTMREKMAIGLGYGDALNTGLFGPETLLNISLYAGLSSFNEVLTSVSHKSREHIREYIQKLSGLLKSLSTLVLGGCVIWVFAALFALSDTLGKMGASGSF</sequence>
<keyword evidence="11" id="KW-1185">Reference proteome</keyword>
<evidence type="ECO:0000256" key="8">
    <source>
        <dbReference type="SAM" id="Phobius"/>
    </source>
</evidence>
<reference evidence="10 11" key="1">
    <citation type="submission" date="2021-03" db="EMBL/GenBank/DDBJ databases">
        <title>Five novel Rahnella species.</title>
        <authorList>
            <person name="Brady C."/>
            <person name="Asselin J."/>
            <person name="Beer S."/>
            <person name="Bruberg M.B."/>
            <person name="Crampton B."/>
            <person name="Venter S."/>
            <person name="Arnold D."/>
            <person name="Denman S."/>
        </authorList>
    </citation>
    <scope>NUCLEOTIDE SEQUENCE [LARGE SCALE GENOMIC DNA]</scope>
    <source>
        <strain evidence="10 11">L72c</strain>
    </source>
</reference>
<evidence type="ECO:0000256" key="6">
    <source>
        <dbReference type="ARBA" id="ARBA00022989"/>
    </source>
</evidence>
<evidence type="ECO:0000313" key="10">
    <source>
        <dbReference type="EMBL" id="MBU9834947.1"/>
    </source>
</evidence>
<keyword evidence="5 8" id="KW-0812">Transmembrane</keyword>
<dbReference type="InterPro" id="IPR042094">
    <property type="entry name" value="T2SS_GspF_sf"/>
</dbReference>
<feature type="transmembrane region" description="Helical" evidence="8">
    <location>
        <begin position="115"/>
        <end position="137"/>
    </location>
</feature>
<dbReference type="Proteomes" id="UP000699865">
    <property type="component" value="Unassembled WGS sequence"/>
</dbReference>
<dbReference type="RefSeq" id="WP_129991985.1">
    <property type="nucleotide sequence ID" value="NZ_JAFMOS010000334.1"/>
</dbReference>
<evidence type="ECO:0000256" key="3">
    <source>
        <dbReference type="ARBA" id="ARBA00022475"/>
    </source>
</evidence>
<evidence type="ECO:0000313" key="11">
    <source>
        <dbReference type="Proteomes" id="UP000699865"/>
    </source>
</evidence>
<dbReference type="Pfam" id="PF00482">
    <property type="entry name" value="T2SSF"/>
    <property type="match status" value="1"/>
</dbReference>
<dbReference type="EMBL" id="JAFMOU010000065">
    <property type="protein sequence ID" value="MBU9834947.1"/>
    <property type="molecule type" value="Genomic_DNA"/>
</dbReference>
<evidence type="ECO:0000256" key="2">
    <source>
        <dbReference type="ARBA" id="ARBA00005745"/>
    </source>
</evidence>
<evidence type="ECO:0000256" key="4">
    <source>
        <dbReference type="ARBA" id="ARBA00022519"/>
    </source>
</evidence>
<feature type="transmembrane region" description="Helical" evidence="8">
    <location>
        <begin position="157"/>
        <end position="186"/>
    </location>
</feature>
<dbReference type="InterPro" id="IPR018076">
    <property type="entry name" value="T2SS_GspF_dom"/>
</dbReference>
<evidence type="ECO:0000256" key="5">
    <source>
        <dbReference type="ARBA" id="ARBA00022692"/>
    </source>
</evidence>
<evidence type="ECO:0000259" key="9">
    <source>
        <dbReference type="Pfam" id="PF00482"/>
    </source>
</evidence>
<keyword evidence="7 8" id="KW-0472">Membrane</keyword>
<name>A0ABS6L0C9_9GAMM</name>
<keyword evidence="3" id="KW-1003">Cell membrane</keyword>
<comment type="caution">
    <text evidence="10">The sequence shown here is derived from an EMBL/GenBank/DDBJ whole genome shotgun (WGS) entry which is preliminary data.</text>
</comment>
<dbReference type="PANTHER" id="PTHR30012">
    <property type="entry name" value="GENERAL SECRETION PATHWAY PROTEIN"/>
    <property type="match status" value="1"/>
</dbReference>
<keyword evidence="4" id="KW-0997">Cell inner membrane</keyword>